<evidence type="ECO:0000256" key="2">
    <source>
        <dbReference type="ARBA" id="ARBA00023002"/>
    </source>
</evidence>
<dbReference type="GeneID" id="28764259"/>
<dbReference type="InterPro" id="IPR007219">
    <property type="entry name" value="XnlR_reg_dom"/>
</dbReference>
<dbReference type="InterPro" id="IPR016161">
    <property type="entry name" value="Ald_DH/histidinol_DH"/>
</dbReference>
<evidence type="ECO:0000313" key="10">
    <source>
        <dbReference type="EMBL" id="OAG10885.1"/>
    </source>
</evidence>
<dbReference type="GO" id="GO:0003677">
    <property type="term" value="F:DNA binding"/>
    <property type="evidence" value="ECO:0007669"/>
    <property type="project" value="InterPro"/>
</dbReference>
<dbReference type="OrthoDB" id="310895at2759"/>
<dbReference type="SMART" id="SM00906">
    <property type="entry name" value="Fungal_trans"/>
    <property type="match status" value="1"/>
</dbReference>
<dbReference type="CDD" id="cd12148">
    <property type="entry name" value="fungal_TF_MHR"/>
    <property type="match status" value="1"/>
</dbReference>
<evidence type="ECO:0000256" key="4">
    <source>
        <dbReference type="ARBA" id="ARBA00024226"/>
    </source>
</evidence>
<dbReference type="EC" id="1.2.1.3" evidence="4"/>
<dbReference type="Pfam" id="PF00171">
    <property type="entry name" value="Aldedh"/>
    <property type="match status" value="1"/>
</dbReference>
<feature type="region of interest" description="Disordered" evidence="8">
    <location>
        <begin position="572"/>
        <end position="592"/>
    </location>
</feature>
<accession>A0A177CTM0</accession>
<evidence type="ECO:0000256" key="7">
    <source>
        <dbReference type="RuleBase" id="RU003345"/>
    </source>
</evidence>
<dbReference type="PROSITE" id="PS00687">
    <property type="entry name" value="ALDEHYDE_DEHYDR_GLU"/>
    <property type="match status" value="1"/>
</dbReference>
<proteinExistence type="inferred from homology"/>
<evidence type="ECO:0000256" key="3">
    <source>
        <dbReference type="ARBA" id="ARBA00023242"/>
    </source>
</evidence>
<feature type="active site" evidence="6">
    <location>
        <position position="252"/>
    </location>
</feature>
<dbReference type="PANTHER" id="PTHR11699">
    <property type="entry name" value="ALDEHYDE DEHYDROGENASE-RELATED"/>
    <property type="match status" value="1"/>
</dbReference>
<dbReference type="RefSeq" id="XP_018041250.1">
    <property type="nucleotide sequence ID" value="XM_018180773.1"/>
</dbReference>
<dbReference type="STRING" id="1460663.A0A177CTM0"/>
<comment type="similarity">
    <text evidence="1 7">Belongs to the aldehyde dehydrogenase family.</text>
</comment>
<dbReference type="EMBL" id="KV441549">
    <property type="protein sequence ID" value="OAG10885.1"/>
    <property type="molecule type" value="Genomic_DNA"/>
</dbReference>
<evidence type="ECO:0000259" key="9">
    <source>
        <dbReference type="SMART" id="SM00906"/>
    </source>
</evidence>
<dbReference type="Gene3D" id="3.40.309.10">
    <property type="entry name" value="Aldehyde Dehydrogenase, Chain A, domain 2"/>
    <property type="match status" value="1"/>
</dbReference>
<dbReference type="Pfam" id="PF04082">
    <property type="entry name" value="Fungal_trans"/>
    <property type="match status" value="1"/>
</dbReference>
<dbReference type="InterPro" id="IPR016163">
    <property type="entry name" value="Ald_DH_C"/>
</dbReference>
<dbReference type="GO" id="GO:0008270">
    <property type="term" value="F:zinc ion binding"/>
    <property type="evidence" value="ECO:0007669"/>
    <property type="project" value="InterPro"/>
</dbReference>
<name>A0A177CTM0_9PLEO</name>
<dbReference type="SUPFAM" id="SSF53720">
    <property type="entry name" value="ALDH-like"/>
    <property type="match status" value="1"/>
</dbReference>
<evidence type="ECO:0000313" key="11">
    <source>
        <dbReference type="Proteomes" id="UP000077069"/>
    </source>
</evidence>
<evidence type="ECO:0000256" key="6">
    <source>
        <dbReference type="PROSITE-ProRule" id="PRU10007"/>
    </source>
</evidence>
<feature type="domain" description="Xylanolytic transcriptional activator regulatory" evidence="9">
    <location>
        <begin position="806"/>
        <end position="879"/>
    </location>
</feature>
<comment type="catalytic activity">
    <reaction evidence="5">
        <text>an aldehyde + NAD(+) + H2O = a carboxylate + NADH + 2 H(+)</text>
        <dbReference type="Rhea" id="RHEA:16185"/>
        <dbReference type="ChEBI" id="CHEBI:15377"/>
        <dbReference type="ChEBI" id="CHEBI:15378"/>
        <dbReference type="ChEBI" id="CHEBI:17478"/>
        <dbReference type="ChEBI" id="CHEBI:29067"/>
        <dbReference type="ChEBI" id="CHEBI:57540"/>
        <dbReference type="ChEBI" id="CHEBI:57945"/>
        <dbReference type="EC" id="1.2.1.3"/>
    </reaction>
</comment>
<keyword evidence="3" id="KW-0539">Nucleus</keyword>
<dbReference type="InterPro" id="IPR015590">
    <property type="entry name" value="Aldehyde_DH_dom"/>
</dbReference>
<dbReference type="Gene3D" id="3.40.605.10">
    <property type="entry name" value="Aldehyde Dehydrogenase, Chain A, domain 1"/>
    <property type="match status" value="1"/>
</dbReference>
<keyword evidence="11" id="KW-1185">Reference proteome</keyword>
<keyword evidence="2 7" id="KW-0560">Oxidoreductase</keyword>
<dbReference type="AlphaFoldDB" id="A0A177CTM0"/>
<evidence type="ECO:0000256" key="8">
    <source>
        <dbReference type="SAM" id="MobiDB-lite"/>
    </source>
</evidence>
<dbReference type="Proteomes" id="UP000077069">
    <property type="component" value="Unassembled WGS sequence"/>
</dbReference>
<dbReference type="InterPro" id="IPR029510">
    <property type="entry name" value="Ald_DH_CS_GLU"/>
</dbReference>
<gene>
    <name evidence="10" type="ORF">CC84DRAFT_1184780</name>
</gene>
<dbReference type="FunFam" id="3.40.605.10:FF:000001">
    <property type="entry name" value="Aldehyde dehydrogenase 1"/>
    <property type="match status" value="1"/>
</dbReference>
<reference evidence="10 11" key="1">
    <citation type="submission" date="2016-05" db="EMBL/GenBank/DDBJ databases">
        <title>Comparative analysis of secretome profiles of manganese(II)-oxidizing ascomycete fungi.</title>
        <authorList>
            <consortium name="DOE Joint Genome Institute"/>
            <person name="Zeiner C.A."/>
            <person name="Purvine S.O."/>
            <person name="Zink E.M."/>
            <person name="Wu S."/>
            <person name="Pasa-Tolic L."/>
            <person name="Chaput D.L."/>
            <person name="Haridas S."/>
            <person name="Grigoriev I.V."/>
            <person name="Santelli C.M."/>
            <person name="Hansel C.M."/>
        </authorList>
    </citation>
    <scope>NUCLEOTIDE SEQUENCE [LARGE SCALE GENOMIC DNA]</scope>
    <source>
        <strain evidence="10 11">AP3s5-JAC2a</strain>
    </source>
</reference>
<dbReference type="GO" id="GO:0004029">
    <property type="term" value="F:aldehyde dehydrogenase (NAD+) activity"/>
    <property type="evidence" value="ECO:0007669"/>
    <property type="project" value="UniProtKB-EC"/>
</dbReference>
<evidence type="ECO:0000256" key="5">
    <source>
        <dbReference type="ARBA" id="ARBA00049194"/>
    </source>
</evidence>
<dbReference type="InParanoid" id="A0A177CTM0"/>
<dbReference type="GO" id="GO:0006351">
    <property type="term" value="P:DNA-templated transcription"/>
    <property type="evidence" value="ECO:0007669"/>
    <property type="project" value="InterPro"/>
</dbReference>
<protein>
    <recommendedName>
        <fullName evidence="4">aldehyde dehydrogenase (NAD(+))</fullName>
        <ecNumber evidence="4">1.2.1.3</ecNumber>
    </recommendedName>
</protein>
<evidence type="ECO:0000256" key="1">
    <source>
        <dbReference type="ARBA" id="ARBA00009986"/>
    </source>
</evidence>
<dbReference type="FunFam" id="3.40.309.10:FF:000012">
    <property type="entry name" value="Betaine aldehyde dehydrogenase"/>
    <property type="match status" value="1"/>
</dbReference>
<dbReference type="InterPro" id="IPR016162">
    <property type="entry name" value="Ald_DH_N"/>
</dbReference>
<organism evidence="10 11">
    <name type="scientific">Paraphaeosphaeria sporulosa</name>
    <dbReference type="NCBI Taxonomy" id="1460663"/>
    <lineage>
        <taxon>Eukaryota</taxon>
        <taxon>Fungi</taxon>
        <taxon>Dikarya</taxon>
        <taxon>Ascomycota</taxon>
        <taxon>Pezizomycotina</taxon>
        <taxon>Dothideomycetes</taxon>
        <taxon>Pleosporomycetidae</taxon>
        <taxon>Pleosporales</taxon>
        <taxon>Massarineae</taxon>
        <taxon>Didymosphaeriaceae</taxon>
        <taxon>Paraphaeosphaeria</taxon>
    </lineage>
</organism>
<sequence>MGLPEHIETRLFINGEFVESSDGKTFDITNPATLKHVAKVYEASEQDTDRAVASAKAAFPSWSTLSPAQRAPYFKKLAALIRENNDELAALEAASMGKPVGTFFDGFAAAGKFDHYAEAGHTVQGTTSVQTPGFLNLTLRQPYGVVAAIIPWNVPLLFLAGKVAPALIVGNTVVVKSSEKAPLTSAKLATLVQKAGFPPGVFNIITGFGNVSGSMLSHHMDVRALSFTGSGRTGRIIQAAAAKSNLKAVYLELGGKSPAVIFEDADLEKAVQETGYSVQSNSGQVCMMNSRIYVQDTVFDKYLELFKEFLTSKVNVGDPLEKGINHGPQADEVQHQTVLRYLDMGKQSGDLVLGGSAPSDREGYYIQPTVFTNTPEDAQIMREEVFGPVVNINVFKTEEEVLAKANDTEYGLYAAVYTRDISRALRFAKGLEAGTIGVNCTSPTTGVNDTPFGGYKSSGTGREGEPFYSLSNFLETKSVSRDCGSVVCERVGAHYSGASVPGPCRYCARTGSVCQIATPRRKRPYYHVTEEEYQCAMRILEHFFPDRELNLVSLRQIAQDVVDGRLVGSVAEGEPLPSVSEETTPDEGDSLHEAEPVLDSVNDLHEPLGTMMKDSTGRYRYIGAHSEIPFNAAVCSMGREAELRRNPNIIGPPKVGLYPPPLPTAMTNEIGSPGRSFFLPRRELCDYYISRFLEDVHCTHWFYSIEQFLYRVESTYTGKAGKLSNSWMCSLYAILGLGAANYEEPSGQSPLPPGSPAASDEKSSEDYIALAKELIPAVYDEADIDSIRALAIMSIALENLCSRTASYLYMGASIQVAYSLGLHRDSITDSGASMEREQNRRIWWTLFNLDLEIASRGGSPTLIDERYLRITTPLPSEQILYPGMHTPLSWLTTSVSLCRLKREIIQAVYTERFLNSRTLPFTTVSKLLLSLQGWQQLMPPHLKHDVPAPPTHKRAVAVLHLQYWAATILLCRPFLLYLVLKHSTLPPSKKVWFERMGKTTIDAAQKSLAILQAMASESTLSSLTAFDSTCLLRLVMVFILAFAHTKQPQYRSHIEATIALMKGLEQIGFSKMVAEETPLRLADLGIPIIEKRGEGAQTQLVLDDELIAQLWGNLDPNFMTPLQTQQSLDLAFDDTNYSDLNSEMMQLTGLDDSIVLDANHPYSGFDFR</sequence>